<protein>
    <submittedName>
        <fullName evidence="1">Uncharacterized protein</fullName>
    </submittedName>
</protein>
<dbReference type="AlphaFoldDB" id="A0A9E7JRG2"/>
<evidence type="ECO:0000313" key="2">
    <source>
        <dbReference type="Proteomes" id="UP001055439"/>
    </source>
</evidence>
<reference evidence="1" key="1">
    <citation type="submission" date="2022-05" db="EMBL/GenBank/DDBJ databases">
        <title>The Musa troglodytarum L. genome provides insights into the mechanism of non-climacteric behaviour and enrichment of carotenoids.</title>
        <authorList>
            <person name="Wang J."/>
        </authorList>
    </citation>
    <scope>NUCLEOTIDE SEQUENCE</scope>
    <source>
        <tissue evidence="1">Leaf</tissue>
    </source>
</reference>
<name>A0A9E7JRG2_9LILI</name>
<evidence type="ECO:0000313" key="1">
    <source>
        <dbReference type="EMBL" id="URD90810.1"/>
    </source>
</evidence>
<feature type="non-terminal residue" evidence="1">
    <location>
        <position position="1"/>
    </location>
</feature>
<organism evidence="1 2">
    <name type="scientific">Musa troglodytarum</name>
    <name type="common">fe'i banana</name>
    <dbReference type="NCBI Taxonomy" id="320322"/>
    <lineage>
        <taxon>Eukaryota</taxon>
        <taxon>Viridiplantae</taxon>
        <taxon>Streptophyta</taxon>
        <taxon>Embryophyta</taxon>
        <taxon>Tracheophyta</taxon>
        <taxon>Spermatophyta</taxon>
        <taxon>Magnoliopsida</taxon>
        <taxon>Liliopsida</taxon>
        <taxon>Zingiberales</taxon>
        <taxon>Musaceae</taxon>
        <taxon>Musa</taxon>
    </lineage>
</organism>
<dbReference type="Proteomes" id="UP001055439">
    <property type="component" value="Chromosome 2"/>
</dbReference>
<sequence length="56" mass="6807">VFCAPPRKFKILTILDLLGPRKLYNLGFTKKHYDHKDCTKSMFDRLFEHYLENLKY</sequence>
<proteinExistence type="predicted"/>
<gene>
    <name evidence="1" type="ORF">MUK42_32625</name>
</gene>
<dbReference type="EMBL" id="CP097504">
    <property type="protein sequence ID" value="URD90810.1"/>
    <property type="molecule type" value="Genomic_DNA"/>
</dbReference>
<keyword evidence="2" id="KW-1185">Reference proteome</keyword>
<accession>A0A9E7JRG2</accession>